<organism evidence="6 7">
    <name type="scientific">Tepidiforma flava</name>
    <dbReference type="NCBI Taxonomy" id="3004094"/>
    <lineage>
        <taxon>Bacteria</taxon>
        <taxon>Bacillati</taxon>
        <taxon>Chloroflexota</taxon>
        <taxon>Tepidiformia</taxon>
        <taxon>Tepidiformales</taxon>
        <taxon>Tepidiformaceae</taxon>
        <taxon>Tepidiforma</taxon>
    </lineage>
</organism>
<dbReference type="Proteomes" id="UP001212803">
    <property type="component" value="Chromosome"/>
</dbReference>
<evidence type="ECO:0000256" key="3">
    <source>
        <dbReference type="ARBA" id="ARBA00023163"/>
    </source>
</evidence>
<dbReference type="PRINTS" id="PR00455">
    <property type="entry name" value="HTHTETR"/>
</dbReference>
<dbReference type="PANTHER" id="PTHR30055:SF234">
    <property type="entry name" value="HTH-TYPE TRANSCRIPTIONAL REGULATOR BETI"/>
    <property type="match status" value="1"/>
</dbReference>
<accession>A0ABY7M6W4</accession>
<dbReference type="PANTHER" id="PTHR30055">
    <property type="entry name" value="HTH-TYPE TRANSCRIPTIONAL REGULATOR RUTR"/>
    <property type="match status" value="1"/>
</dbReference>
<dbReference type="SUPFAM" id="SSF46689">
    <property type="entry name" value="Homeodomain-like"/>
    <property type="match status" value="1"/>
</dbReference>
<dbReference type="InterPro" id="IPR023772">
    <property type="entry name" value="DNA-bd_HTH_TetR-type_CS"/>
</dbReference>
<feature type="domain" description="HTH tetR-type" evidence="5">
    <location>
        <begin position="17"/>
        <end position="77"/>
    </location>
</feature>
<evidence type="ECO:0000256" key="2">
    <source>
        <dbReference type="ARBA" id="ARBA00023125"/>
    </source>
</evidence>
<protein>
    <submittedName>
        <fullName evidence="6">Helix-turn-helix domain containing protein</fullName>
    </submittedName>
</protein>
<evidence type="ECO:0000256" key="4">
    <source>
        <dbReference type="PROSITE-ProRule" id="PRU00335"/>
    </source>
</evidence>
<keyword evidence="7" id="KW-1185">Reference proteome</keyword>
<dbReference type="InterPro" id="IPR050109">
    <property type="entry name" value="HTH-type_TetR-like_transc_reg"/>
</dbReference>
<keyword evidence="1" id="KW-0805">Transcription regulation</keyword>
<keyword evidence="3" id="KW-0804">Transcription</keyword>
<dbReference type="InterPro" id="IPR009057">
    <property type="entry name" value="Homeodomain-like_sf"/>
</dbReference>
<proteinExistence type="predicted"/>
<dbReference type="Pfam" id="PF00440">
    <property type="entry name" value="TetR_N"/>
    <property type="match status" value="1"/>
</dbReference>
<keyword evidence="2 4" id="KW-0238">DNA-binding</keyword>
<reference evidence="6 7" key="1">
    <citation type="journal article" date="2023" name="ISME J.">
        <title>Thermophilic Dehalococcoidia with unusual traits shed light on an unexpected past.</title>
        <authorList>
            <person name="Palmer M."/>
            <person name="Covington J.K."/>
            <person name="Zhou E.M."/>
            <person name="Thomas S.C."/>
            <person name="Habib N."/>
            <person name="Seymour C.O."/>
            <person name="Lai D."/>
            <person name="Johnston J."/>
            <person name="Hashimi A."/>
            <person name="Jiao J.Y."/>
            <person name="Muok A.R."/>
            <person name="Liu L."/>
            <person name="Xian W.D."/>
            <person name="Zhi X.Y."/>
            <person name="Li M.M."/>
            <person name="Silva L.P."/>
            <person name="Bowen B.P."/>
            <person name="Louie K."/>
            <person name="Briegel A."/>
            <person name="Pett-Ridge J."/>
            <person name="Weber P.K."/>
            <person name="Tocheva E.I."/>
            <person name="Woyke T."/>
            <person name="Northen T.R."/>
            <person name="Mayali X."/>
            <person name="Li W.J."/>
            <person name="Hedlund B.P."/>
        </authorList>
    </citation>
    <scope>NUCLEOTIDE SEQUENCE [LARGE SCALE GENOMIC DNA]</scope>
    <source>
        <strain evidence="6 7">YIM 72310</strain>
    </source>
</reference>
<dbReference type="InterPro" id="IPR001647">
    <property type="entry name" value="HTH_TetR"/>
</dbReference>
<evidence type="ECO:0000313" key="6">
    <source>
        <dbReference type="EMBL" id="WBL35779.1"/>
    </source>
</evidence>
<evidence type="ECO:0000313" key="7">
    <source>
        <dbReference type="Proteomes" id="UP001212803"/>
    </source>
</evidence>
<dbReference type="EMBL" id="CP115149">
    <property type="protein sequence ID" value="WBL35779.1"/>
    <property type="molecule type" value="Genomic_DNA"/>
</dbReference>
<evidence type="ECO:0000259" key="5">
    <source>
        <dbReference type="PROSITE" id="PS50977"/>
    </source>
</evidence>
<name>A0ABY7M6W4_9CHLR</name>
<dbReference type="PROSITE" id="PS01081">
    <property type="entry name" value="HTH_TETR_1"/>
    <property type="match status" value="1"/>
</dbReference>
<sequence>MANQLPQAREPRTPEAVATRNRILQAARELFAERGFDGTSIRMVASRAGVSDPAVHYYFPGKYDLFRALMVQPEYRVPPVARTLDEAVDVLEAMFDWWAENAALVRAMLQQQLRGEPAAVSYLRDGEARYRGEVEHILRTASYGGDIPAAADRLFHTLSGMIWDAVMTYGNTAGDVLRQPVFRERVRFFIRCALGMEAACGT</sequence>
<evidence type="ECO:0000256" key="1">
    <source>
        <dbReference type="ARBA" id="ARBA00023015"/>
    </source>
</evidence>
<gene>
    <name evidence="6" type="ORF">O0235_13545</name>
</gene>
<dbReference type="Gene3D" id="1.10.357.10">
    <property type="entry name" value="Tetracycline Repressor, domain 2"/>
    <property type="match status" value="1"/>
</dbReference>
<feature type="DNA-binding region" description="H-T-H motif" evidence="4">
    <location>
        <begin position="40"/>
        <end position="59"/>
    </location>
</feature>
<dbReference type="PROSITE" id="PS50977">
    <property type="entry name" value="HTH_TETR_2"/>
    <property type="match status" value="1"/>
</dbReference>
<dbReference type="RefSeq" id="WP_270056304.1">
    <property type="nucleotide sequence ID" value="NZ_CP115149.1"/>
</dbReference>